<evidence type="ECO:0000313" key="1">
    <source>
        <dbReference type="EMBL" id="CAD9968226.1"/>
    </source>
</evidence>
<organism evidence="1">
    <name type="scientific">Entomoneis paludosa</name>
    <dbReference type="NCBI Taxonomy" id="265537"/>
    <lineage>
        <taxon>Eukaryota</taxon>
        <taxon>Sar</taxon>
        <taxon>Stramenopiles</taxon>
        <taxon>Ochrophyta</taxon>
        <taxon>Bacillariophyta</taxon>
        <taxon>Bacillariophyceae</taxon>
        <taxon>Bacillariophycidae</taxon>
        <taxon>Entomoneidaceae</taxon>
        <taxon>Entomoneis</taxon>
    </lineage>
</organism>
<protein>
    <submittedName>
        <fullName evidence="1">Uncharacterized protein</fullName>
    </submittedName>
</protein>
<sequence length="212" mass="23408">MNRITNKRKASEFQLETGGAGAAAVAIAAPVADMVLPPALREKHEAARAFALSGSLSKYQRKKAEQKKSEFHMQVLKPASIEQMKAPIGFIVCPQRLTKAARTVAKRKERKAAAEAEHNAGMAPVIDGSDQQEEYISEDPSDWPVVKKGHWSYIYVIDGPHQGRFGYYDDHESSALVYFGAPLIGDGPYAISLSKLRKPPTKFCKNQAYFPM</sequence>
<proteinExistence type="predicted"/>
<reference evidence="1" key="1">
    <citation type="submission" date="2021-01" db="EMBL/GenBank/DDBJ databases">
        <authorList>
            <person name="Corre E."/>
            <person name="Pelletier E."/>
            <person name="Niang G."/>
            <person name="Scheremetjew M."/>
            <person name="Finn R."/>
            <person name="Kale V."/>
            <person name="Holt S."/>
            <person name="Cochrane G."/>
            <person name="Meng A."/>
            <person name="Brown T."/>
            <person name="Cohen L."/>
        </authorList>
    </citation>
    <scope>NUCLEOTIDE SEQUENCE</scope>
    <source>
        <strain evidence="1">CCMP125</strain>
    </source>
</reference>
<name>A0A7S2YD01_9STRA</name>
<accession>A0A7S2YD01</accession>
<dbReference type="AlphaFoldDB" id="A0A7S2YD01"/>
<dbReference type="EMBL" id="HBHT01019580">
    <property type="protein sequence ID" value="CAD9968226.1"/>
    <property type="molecule type" value="Transcribed_RNA"/>
</dbReference>
<gene>
    <name evidence="1" type="ORF">APAL1065_LOCUS13127</name>
</gene>